<reference evidence="1 2" key="1">
    <citation type="submission" date="2013-09" db="EMBL/GenBank/DDBJ databases">
        <authorList>
            <person name="Durkin A.S."/>
            <person name="Haft D.R."/>
            <person name="McCorrison J."/>
            <person name="Torralba M."/>
            <person name="Gillis M."/>
            <person name="Haft D.H."/>
            <person name="Methe B."/>
            <person name="Sutton G."/>
            <person name="Nelson K.E."/>
        </authorList>
    </citation>
    <scope>NUCLEOTIDE SEQUENCE [LARGE SCALE GENOMIC DNA]</scope>
    <source>
        <strain evidence="1 2">BV3C16-1</strain>
    </source>
</reference>
<dbReference type="STRING" id="1111454.HMPREF1250_1804"/>
<comment type="caution">
    <text evidence="1">The sequence shown here is derived from an EMBL/GenBank/DDBJ whole genome shotgun (WGS) entry which is preliminary data.</text>
</comment>
<dbReference type="EMBL" id="AWXA01000041">
    <property type="protein sequence ID" value="ERT58644.1"/>
    <property type="molecule type" value="Genomic_DNA"/>
</dbReference>
<organism evidence="1 2">
    <name type="scientific">Megasphaera vaginalis</name>
    <name type="common">ex Srinivasan et al. 2021</name>
    <dbReference type="NCBI Taxonomy" id="1111454"/>
    <lineage>
        <taxon>Bacteria</taxon>
        <taxon>Bacillati</taxon>
        <taxon>Bacillota</taxon>
        <taxon>Negativicutes</taxon>
        <taxon>Veillonellales</taxon>
        <taxon>Veillonellaceae</taxon>
        <taxon>Megasphaera</taxon>
    </lineage>
</organism>
<name>U7UIE7_9FIRM</name>
<protein>
    <submittedName>
        <fullName evidence="1">Uncharacterized protein</fullName>
    </submittedName>
</protein>
<accession>U7UIE7</accession>
<dbReference type="PATRIC" id="fig|1111454.3.peg.1468"/>
<evidence type="ECO:0000313" key="1">
    <source>
        <dbReference type="EMBL" id="ERT58644.1"/>
    </source>
</evidence>
<dbReference type="AlphaFoldDB" id="U7UIE7"/>
<dbReference type="Proteomes" id="UP000017090">
    <property type="component" value="Unassembled WGS sequence"/>
</dbReference>
<evidence type="ECO:0000313" key="2">
    <source>
        <dbReference type="Proteomes" id="UP000017090"/>
    </source>
</evidence>
<gene>
    <name evidence="1" type="ORF">HMPREF1250_1804</name>
</gene>
<keyword evidence="2" id="KW-1185">Reference proteome</keyword>
<sequence length="78" mass="9151">MIASILISCKDKLAFAIRIILSSFFAHYTIVDMAENGFGRFLLQENMALQLRVKNMYLQRNLPKSTYRFRLPLCYTIQ</sequence>
<proteinExistence type="predicted"/>